<name>A0A1Q2D5D6_9ENTE</name>
<protein>
    <submittedName>
        <fullName evidence="3">Uncharacterized protein</fullName>
    </submittedName>
</protein>
<feature type="signal peptide" evidence="2">
    <location>
        <begin position="1"/>
        <end position="19"/>
    </location>
</feature>
<gene>
    <name evidence="3" type="ORF">BW732_04670</name>
</gene>
<evidence type="ECO:0000313" key="4">
    <source>
        <dbReference type="Proteomes" id="UP000188246"/>
    </source>
</evidence>
<accession>A0A1Q2D5D6</accession>
<dbReference type="EMBL" id="CP019609">
    <property type="protein sequence ID" value="AQP53593.1"/>
    <property type="molecule type" value="Genomic_DNA"/>
</dbReference>
<dbReference type="STRING" id="633807.BW732_04670"/>
<organism evidence="3 4">
    <name type="scientific">Vagococcus penaei</name>
    <dbReference type="NCBI Taxonomy" id="633807"/>
    <lineage>
        <taxon>Bacteria</taxon>
        <taxon>Bacillati</taxon>
        <taxon>Bacillota</taxon>
        <taxon>Bacilli</taxon>
        <taxon>Lactobacillales</taxon>
        <taxon>Enterococcaceae</taxon>
        <taxon>Vagococcus</taxon>
    </lineage>
</organism>
<dbReference type="InterPro" id="IPR011438">
    <property type="entry name" value="DUF1541"/>
</dbReference>
<feature type="chain" id="PRO_5043512109" evidence="2">
    <location>
        <begin position="20"/>
        <end position="200"/>
    </location>
</feature>
<dbReference type="Pfam" id="PF07563">
    <property type="entry name" value="DUF1541"/>
    <property type="match status" value="2"/>
</dbReference>
<sequence>MKKSIALMSLSLGTLLTLSACGSQSNSSNSMNESSQSTNISSETVATSSSQMSDMAGMNHEATIPENMVVAENPKFPVGSSVIITADHMSGMKGADAKVVGAYDTTLYKVSYEPTTGGKEVKNHKWVAQEDLADTNDIVQKGDQVTLKATHMDGMKGAKATIDDIVTGVAYAVDYTPTTGGDSVKNHMWLTEDELTEKTN</sequence>
<keyword evidence="4" id="KW-1185">Reference proteome</keyword>
<dbReference type="PROSITE" id="PS51257">
    <property type="entry name" value="PROKAR_LIPOPROTEIN"/>
    <property type="match status" value="1"/>
</dbReference>
<dbReference type="Proteomes" id="UP000188246">
    <property type="component" value="Chromosome"/>
</dbReference>
<dbReference type="OrthoDB" id="1701949at2"/>
<dbReference type="AlphaFoldDB" id="A0A1Q2D5D6"/>
<dbReference type="KEGG" id="vpi:BW732_04670"/>
<feature type="region of interest" description="Disordered" evidence="1">
    <location>
        <begin position="23"/>
        <end position="49"/>
    </location>
</feature>
<proteinExistence type="predicted"/>
<feature type="compositionally biased region" description="Polar residues" evidence="1">
    <location>
        <begin position="40"/>
        <end position="49"/>
    </location>
</feature>
<dbReference type="RefSeq" id="WP_077275683.1">
    <property type="nucleotide sequence ID" value="NZ_CP019609.1"/>
</dbReference>
<evidence type="ECO:0000256" key="1">
    <source>
        <dbReference type="SAM" id="MobiDB-lite"/>
    </source>
</evidence>
<evidence type="ECO:0000313" key="3">
    <source>
        <dbReference type="EMBL" id="AQP53593.1"/>
    </source>
</evidence>
<feature type="compositionally biased region" description="Low complexity" evidence="1">
    <location>
        <begin position="23"/>
        <end position="39"/>
    </location>
</feature>
<keyword evidence="2" id="KW-0732">Signal</keyword>
<dbReference type="Gene3D" id="2.30.30.1210">
    <property type="entry name" value="Domain of unknown function DUF1541"/>
    <property type="match status" value="1"/>
</dbReference>
<reference evidence="3 4" key="1">
    <citation type="journal article" date="2010" name="Int. J. Syst. Evol. Microbiol.">
        <title>Vagococcus penaei sp. nov., isolated from spoilage microbiota of cooked shrimp (Penaeus vannamei).</title>
        <authorList>
            <person name="Jaffres E."/>
            <person name="Prevost H."/>
            <person name="Rossero A."/>
            <person name="Joffraud J.J."/>
            <person name="Dousset X."/>
        </authorList>
    </citation>
    <scope>NUCLEOTIDE SEQUENCE [LARGE SCALE GENOMIC DNA]</scope>
    <source>
        <strain evidence="3 4">CD276</strain>
    </source>
</reference>
<evidence type="ECO:0000256" key="2">
    <source>
        <dbReference type="SAM" id="SignalP"/>
    </source>
</evidence>